<evidence type="ECO:0000256" key="1">
    <source>
        <dbReference type="ARBA" id="ARBA00022516"/>
    </source>
</evidence>
<dbReference type="GO" id="GO:0006633">
    <property type="term" value="P:fatty acid biosynthetic process"/>
    <property type="evidence" value="ECO:0007669"/>
    <property type="project" value="InterPro"/>
</dbReference>
<dbReference type="OrthoDB" id="8442777at2"/>
<dbReference type="PANTHER" id="PTHR38764:SF1">
    <property type="entry name" value="ACYL CARRIER PROTEIN PHOSPHODIESTERASE"/>
    <property type="match status" value="1"/>
</dbReference>
<dbReference type="PIRSF" id="PIRSF011489">
    <property type="entry name" value="DUF479"/>
    <property type="match status" value="1"/>
</dbReference>
<dbReference type="InterPro" id="IPR007431">
    <property type="entry name" value="ACP_PD"/>
</dbReference>
<sequence>MNFLAHIYLSLEDDNLKIGNFIADSVRGKTYLNYPPKIQQGILLHRAIDEYTDFHTTWRSSKKVIVPTYNHYASVLIDMYYDHFLAINWEKYHQTPLATYASEFYTLLEDNFDILPEKVQKFLPIMLSENWLVKYKTLDGLNYILTQMDKRTKNISKMRYATVDLEANYTILQDQFKLFFDELQNYVERYAQQNKLLVK</sequence>
<dbReference type="RefSeq" id="WP_155036437.1">
    <property type="nucleotide sequence ID" value="NZ_JAYMMG010000008.1"/>
</dbReference>
<dbReference type="Pfam" id="PF04336">
    <property type="entry name" value="ACP_PD"/>
    <property type="match status" value="1"/>
</dbReference>
<evidence type="ECO:0000313" key="5">
    <source>
        <dbReference type="Proteomes" id="UP000488936"/>
    </source>
</evidence>
<dbReference type="Proteomes" id="UP000488936">
    <property type="component" value="Unassembled WGS sequence"/>
</dbReference>
<evidence type="ECO:0000256" key="2">
    <source>
        <dbReference type="ARBA" id="ARBA00022801"/>
    </source>
</evidence>
<evidence type="ECO:0000313" key="4">
    <source>
        <dbReference type="EMBL" id="MTH30452.1"/>
    </source>
</evidence>
<dbReference type="PANTHER" id="PTHR38764">
    <property type="entry name" value="ACYL CARRIER PROTEIN PHOSPHODIESTERASE"/>
    <property type="match status" value="1"/>
</dbReference>
<keyword evidence="3" id="KW-0443">Lipid metabolism</keyword>
<keyword evidence="1" id="KW-0444">Lipid biosynthesis</keyword>
<reference evidence="4 5" key="1">
    <citation type="journal article" date="2006" name="Int. J. Syst. Evol. Microbiol.">
        <title>Myroides pelagicus sp. nov., isolated from seawater in Thailand.</title>
        <authorList>
            <person name="Yoon J."/>
            <person name="Maneerat S."/>
            <person name="Kawai F."/>
            <person name="Yokota A."/>
        </authorList>
    </citation>
    <scope>NUCLEOTIDE SEQUENCE [LARGE SCALE GENOMIC DNA]</scope>
    <source>
        <strain evidence="4 5">SM1T</strain>
    </source>
</reference>
<accession>A0A7K1GNG7</accession>
<name>A0A7K1GNG7_9FLAO</name>
<gene>
    <name evidence="4" type="ORF">GJV77_11145</name>
</gene>
<keyword evidence="2" id="KW-0378">Hydrolase</keyword>
<evidence type="ECO:0000256" key="3">
    <source>
        <dbReference type="ARBA" id="ARBA00023098"/>
    </source>
</evidence>
<proteinExistence type="predicted"/>
<dbReference type="AlphaFoldDB" id="A0A7K1GNG7"/>
<keyword evidence="5" id="KW-1185">Reference proteome</keyword>
<organism evidence="4 5">
    <name type="scientific">Myroides pelagicus</name>
    <dbReference type="NCBI Taxonomy" id="270914"/>
    <lineage>
        <taxon>Bacteria</taxon>
        <taxon>Pseudomonadati</taxon>
        <taxon>Bacteroidota</taxon>
        <taxon>Flavobacteriia</taxon>
        <taxon>Flavobacteriales</taxon>
        <taxon>Flavobacteriaceae</taxon>
        <taxon>Myroides</taxon>
    </lineage>
</organism>
<dbReference type="EMBL" id="WMJY01000026">
    <property type="protein sequence ID" value="MTH30452.1"/>
    <property type="molecule type" value="Genomic_DNA"/>
</dbReference>
<dbReference type="GO" id="GO:0008770">
    <property type="term" value="F:[acyl-carrier-protein] phosphodiesterase activity"/>
    <property type="evidence" value="ECO:0007669"/>
    <property type="project" value="InterPro"/>
</dbReference>
<protein>
    <submittedName>
        <fullName evidence="4">DUF479 domain-containing protein</fullName>
    </submittedName>
</protein>
<comment type="caution">
    <text evidence="4">The sequence shown here is derived from an EMBL/GenBank/DDBJ whole genome shotgun (WGS) entry which is preliminary data.</text>
</comment>